<dbReference type="SUPFAM" id="SSF100950">
    <property type="entry name" value="NagB/RpiA/CoA transferase-like"/>
    <property type="match status" value="1"/>
</dbReference>
<dbReference type="InterPro" id="IPR036390">
    <property type="entry name" value="WH_DNA-bd_sf"/>
</dbReference>
<comment type="function">
    <text evidence="5">Repressor of the lactose catabolism operon. Galactose-6-phosphate is the inducer.</text>
</comment>
<dbReference type="SUPFAM" id="SSF46785">
    <property type="entry name" value="Winged helix' DNA-binding domain"/>
    <property type="match status" value="1"/>
</dbReference>
<dbReference type="EMBL" id="VTFX01000001">
    <property type="protein sequence ID" value="KAD4059586.1"/>
    <property type="molecule type" value="Genomic_DNA"/>
</dbReference>
<evidence type="ECO:0000259" key="6">
    <source>
        <dbReference type="PROSITE" id="PS51000"/>
    </source>
</evidence>
<evidence type="ECO:0000313" key="7">
    <source>
        <dbReference type="EMBL" id="KAD4059586.1"/>
    </source>
</evidence>
<dbReference type="PANTHER" id="PTHR30363">
    <property type="entry name" value="HTH-TYPE TRANSCRIPTIONAL REGULATOR SRLR-RELATED"/>
    <property type="match status" value="1"/>
</dbReference>
<evidence type="ECO:0000256" key="2">
    <source>
        <dbReference type="ARBA" id="ARBA00022491"/>
    </source>
</evidence>
<dbReference type="InterPro" id="IPR050313">
    <property type="entry name" value="Carb_Metab_HTH_regulators"/>
</dbReference>
<name>A0A5N6MRT6_9MICC</name>
<organism evidence="7 8">
    <name type="scientific">Arthrobacter yangruifuii</name>
    <dbReference type="NCBI Taxonomy" id="2606616"/>
    <lineage>
        <taxon>Bacteria</taxon>
        <taxon>Bacillati</taxon>
        <taxon>Actinomycetota</taxon>
        <taxon>Actinomycetes</taxon>
        <taxon>Micrococcales</taxon>
        <taxon>Micrococcaceae</taxon>
        <taxon>Arthrobacter</taxon>
    </lineage>
</organism>
<dbReference type="InterPro" id="IPR036388">
    <property type="entry name" value="WH-like_DNA-bd_sf"/>
</dbReference>
<dbReference type="Gene3D" id="3.40.50.1360">
    <property type="match status" value="1"/>
</dbReference>
<dbReference type="InterPro" id="IPR001034">
    <property type="entry name" value="DeoR_HTH"/>
</dbReference>
<reference evidence="7 8" key="1">
    <citation type="submission" date="2019-08" db="EMBL/GenBank/DDBJ databases">
        <title>Arthrobacter sp. nov., isolated from plateau pika and Tibetan wild ass.</title>
        <authorList>
            <person name="Ge Y."/>
        </authorList>
    </citation>
    <scope>NUCLEOTIDE SEQUENCE [LARGE SCALE GENOMIC DNA]</scope>
    <source>
        <strain evidence="7 8">785</strain>
    </source>
</reference>
<comment type="caution">
    <text evidence="7">The sequence shown here is derived from an EMBL/GenBank/DDBJ whole genome shotgun (WGS) entry which is preliminary data.</text>
</comment>
<dbReference type="AlphaFoldDB" id="A0A5N6MRT6"/>
<dbReference type="GO" id="GO:0003700">
    <property type="term" value="F:DNA-binding transcription factor activity"/>
    <property type="evidence" value="ECO:0007669"/>
    <property type="project" value="InterPro"/>
</dbReference>
<dbReference type="RefSeq" id="WP_152270890.1">
    <property type="nucleotide sequence ID" value="NZ_VTFX01000001.1"/>
</dbReference>
<keyword evidence="3" id="KW-0805">Transcription regulation</keyword>
<dbReference type="SMART" id="SM01134">
    <property type="entry name" value="DeoRC"/>
    <property type="match status" value="1"/>
</dbReference>
<dbReference type="Pfam" id="PF00455">
    <property type="entry name" value="DeoRC"/>
    <property type="match status" value="1"/>
</dbReference>
<accession>A0A5N6MRT6</accession>
<gene>
    <name evidence="7" type="ORF">GD627_00245</name>
</gene>
<dbReference type="SMART" id="SM00420">
    <property type="entry name" value="HTH_DEOR"/>
    <property type="match status" value="1"/>
</dbReference>
<dbReference type="Proteomes" id="UP000326852">
    <property type="component" value="Unassembled WGS sequence"/>
</dbReference>
<evidence type="ECO:0000256" key="5">
    <source>
        <dbReference type="ARBA" id="ARBA00024937"/>
    </source>
</evidence>
<evidence type="ECO:0000256" key="3">
    <source>
        <dbReference type="ARBA" id="ARBA00023015"/>
    </source>
</evidence>
<dbReference type="Gene3D" id="1.10.10.10">
    <property type="entry name" value="Winged helix-like DNA-binding domain superfamily/Winged helix DNA-binding domain"/>
    <property type="match status" value="1"/>
</dbReference>
<dbReference type="InterPro" id="IPR014036">
    <property type="entry name" value="DeoR-like_C"/>
</dbReference>
<keyword evidence="2" id="KW-0678">Repressor</keyword>
<keyword evidence="4" id="KW-0804">Transcription</keyword>
<sequence>MATASDEDAVARTAYAVQRHQQILLKLRAEQRVDTAELAAAFGVSGESIRKDLIHLERHGQLKRVHGGAIPADSLSFEPAVSARTEYASEKARIARAALEYLPHQGAVLIEAGSTTEKLADTFPGDRELTVFTNALPIALALVNRPLLTVFTLGGRLRSRTLAEVDEWALRSLAEMNADVAFLGTNGISIERGLTTPDAAEAQIKRAMLTSARRRVFLCDHSKINVVSTVQHAKLSNVDVLITDTGIANKDLRALRAAGVHVECV</sequence>
<dbReference type="InterPro" id="IPR037171">
    <property type="entry name" value="NagB/RpiA_transferase-like"/>
</dbReference>
<evidence type="ECO:0000313" key="8">
    <source>
        <dbReference type="Proteomes" id="UP000326852"/>
    </source>
</evidence>
<evidence type="ECO:0000256" key="1">
    <source>
        <dbReference type="ARBA" id="ARBA00021390"/>
    </source>
</evidence>
<protein>
    <recommendedName>
        <fullName evidence="1">Lactose phosphotransferase system repressor</fullName>
    </recommendedName>
</protein>
<keyword evidence="8" id="KW-1185">Reference proteome</keyword>
<dbReference type="PANTHER" id="PTHR30363:SF4">
    <property type="entry name" value="GLYCEROL-3-PHOSPHATE REGULON REPRESSOR"/>
    <property type="match status" value="1"/>
</dbReference>
<dbReference type="PRINTS" id="PR00037">
    <property type="entry name" value="HTHLACR"/>
</dbReference>
<proteinExistence type="predicted"/>
<dbReference type="PROSITE" id="PS51000">
    <property type="entry name" value="HTH_DEOR_2"/>
    <property type="match status" value="1"/>
</dbReference>
<dbReference type="Pfam" id="PF08220">
    <property type="entry name" value="HTH_DeoR"/>
    <property type="match status" value="1"/>
</dbReference>
<feature type="domain" description="HTH deoR-type" evidence="6">
    <location>
        <begin position="16"/>
        <end position="71"/>
    </location>
</feature>
<evidence type="ECO:0000256" key="4">
    <source>
        <dbReference type="ARBA" id="ARBA00023163"/>
    </source>
</evidence>